<dbReference type="InterPro" id="IPR045854">
    <property type="entry name" value="NO2/SO3_Rdtase_4Fe4S_sf"/>
</dbReference>
<dbReference type="InterPro" id="IPR012798">
    <property type="entry name" value="Cbl_synth_CobG-like"/>
</dbReference>
<evidence type="ECO:0000256" key="7">
    <source>
        <dbReference type="SAM" id="MobiDB-lite"/>
    </source>
</evidence>
<keyword evidence="6" id="KW-0411">Iron-sulfur</keyword>
<accession>A0ABX7C5W4</accession>
<dbReference type="InterPro" id="IPR006066">
    <property type="entry name" value="NO2/SO3_Rdtase_FeS/sirohaem_BS"/>
</dbReference>
<dbReference type="Gene3D" id="3.30.413.10">
    <property type="entry name" value="Sulfite Reductase Hemoprotein, domain 1"/>
    <property type="match status" value="2"/>
</dbReference>
<keyword evidence="1" id="KW-0004">4Fe-4S</keyword>
<dbReference type="InterPro" id="IPR005117">
    <property type="entry name" value="NiRdtase/SiRdtase_haem-b_fer"/>
</dbReference>
<evidence type="ECO:0000256" key="4">
    <source>
        <dbReference type="ARBA" id="ARBA00023002"/>
    </source>
</evidence>
<feature type="domain" description="Nitrite/Sulfite reductase ferredoxin-like" evidence="8">
    <location>
        <begin position="22"/>
        <end position="77"/>
    </location>
</feature>
<proteinExistence type="predicted"/>
<dbReference type="Proteomes" id="UP000595857">
    <property type="component" value="Chromosome"/>
</dbReference>
<dbReference type="InterPro" id="IPR051329">
    <property type="entry name" value="NIR_SIR_4Fe-4S"/>
</dbReference>
<evidence type="ECO:0000256" key="1">
    <source>
        <dbReference type="ARBA" id="ARBA00022485"/>
    </source>
</evidence>
<dbReference type="PROSITE" id="PS00365">
    <property type="entry name" value="NIR_SIR"/>
    <property type="match status" value="1"/>
</dbReference>
<dbReference type="RefSeq" id="WP_201629861.1">
    <property type="nucleotide sequence ID" value="NZ_CP068046.1"/>
</dbReference>
<dbReference type="SUPFAM" id="SSF55124">
    <property type="entry name" value="Nitrite/Sulfite reductase N-terminal domain-like"/>
    <property type="match status" value="1"/>
</dbReference>
<keyword evidence="2" id="KW-0349">Heme</keyword>
<dbReference type="EMBL" id="CP068046">
    <property type="protein sequence ID" value="QQR38020.1"/>
    <property type="molecule type" value="Genomic_DNA"/>
</dbReference>
<dbReference type="SUPFAM" id="SSF56014">
    <property type="entry name" value="Nitrite and sulphite reductase 4Fe-4S domain-like"/>
    <property type="match status" value="1"/>
</dbReference>
<evidence type="ECO:0000256" key="5">
    <source>
        <dbReference type="ARBA" id="ARBA00023004"/>
    </source>
</evidence>
<evidence type="ECO:0000313" key="10">
    <source>
        <dbReference type="Proteomes" id="UP000595857"/>
    </source>
</evidence>
<dbReference type="GO" id="GO:0043818">
    <property type="term" value="F:precorrin-3B synthase activity"/>
    <property type="evidence" value="ECO:0007669"/>
    <property type="project" value="UniProtKB-EC"/>
</dbReference>
<evidence type="ECO:0000256" key="2">
    <source>
        <dbReference type="ARBA" id="ARBA00022617"/>
    </source>
</evidence>
<dbReference type="Pfam" id="PF03460">
    <property type="entry name" value="NIR_SIR_ferr"/>
    <property type="match status" value="1"/>
</dbReference>
<evidence type="ECO:0000313" key="9">
    <source>
        <dbReference type="EMBL" id="QQR38020.1"/>
    </source>
</evidence>
<evidence type="ECO:0000256" key="6">
    <source>
        <dbReference type="ARBA" id="ARBA00023014"/>
    </source>
</evidence>
<evidence type="ECO:0000259" key="8">
    <source>
        <dbReference type="Pfam" id="PF03460"/>
    </source>
</evidence>
<feature type="region of interest" description="Disordered" evidence="7">
    <location>
        <begin position="197"/>
        <end position="221"/>
    </location>
</feature>
<gene>
    <name evidence="9" type="primary">cobG</name>
    <name evidence="9" type="ORF">JI748_09420</name>
</gene>
<reference evidence="9 10" key="1">
    <citation type="submission" date="2021-01" db="EMBL/GenBank/DDBJ databases">
        <title>Genome seq and assembly of Devosia sp. LEGU1.</title>
        <authorList>
            <person name="Chhetri G."/>
        </authorList>
    </citation>
    <scope>NUCLEOTIDE SEQUENCE [LARGE SCALE GENOMIC DNA]</scope>
    <source>
        <strain evidence="9 10">LEGU1</strain>
    </source>
</reference>
<keyword evidence="5" id="KW-0408">Iron</keyword>
<dbReference type="NCBIfam" id="TIGR02435">
    <property type="entry name" value="CobG"/>
    <property type="match status" value="1"/>
</dbReference>
<keyword evidence="4 9" id="KW-0560">Oxidoreductase</keyword>
<evidence type="ECO:0000256" key="3">
    <source>
        <dbReference type="ARBA" id="ARBA00022723"/>
    </source>
</evidence>
<name>A0ABX7C5W4_9HYPH</name>
<sequence length="411" mass="41807">MAQALDIANFGRRSACPTLDAPMQTGDGLLARVRIAGGRLRPRQLAGLVRLAMQHGNGVAEVTARGNLQVRGLSADSSGPFAGAVTELVPVETGLVIDVSPIAGEDPEERADPRHLAQAIRAGVEDFEHRLGPKVSVVVDGGGQISLAALKADVRLLAVEGGRWSVQIGRGAEETCDAGHAVAVAVETLARLAAMGPGARAGDLPPQDPHPASPVRRGRSSIGVGVGSGVSARGTPPPSPGGGWVGVGRGLGLLRGTTTPIALPFGVVHAEALLQLAEAANDTIRLAPGHMLLLDNASPALIETAESLGFITRGDDPRLRISACIGSDGCASGLMPARRLAARLATQAPTGKTLHVSGCGKGCAHPRPADVALVGRADGIGLVIDGRAGDTPVQVLDEAGILPAFADLDRR</sequence>
<keyword evidence="10" id="KW-1185">Reference proteome</keyword>
<dbReference type="InterPro" id="IPR036136">
    <property type="entry name" value="Nit/Sulf_reduc_fer-like_dom_sf"/>
</dbReference>
<dbReference type="EC" id="1.14.13.83" evidence="9"/>
<dbReference type="PANTHER" id="PTHR32439:SF9">
    <property type="entry name" value="BLR3264 PROTEIN"/>
    <property type="match status" value="1"/>
</dbReference>
<protein>
    <submittedName>
        <fullName evidence="9">Precorrin-3B synthase</fullName>
        <ecNumber evidence="9">1.14.13.83</ecNumber>
    </submittedName>
</protein>
<dbReference type="Gene3D" id="3.90.480.10">
    <property type="entry name" value="Sulfite Reductase Hemoprotein,Domain 2"/>
    <property type="match status" value="1"/>
</dbReference>
<organism evidence="9 10">
    <name type="scientific">Devosia rhizoryzae</name>
    <dbReference type="NCBI Taxonomy" id="2774137"/>
    <lineage>
        <taxon>Bacteria</taxon>
        <taxon>Pseudomonadati</taxon>
        <taxon>Pseudomonadota</taxon>
        <taxon>Alphaproteobacteria</taxon>
        <taxon>Hyphomicrobiales</taxon>
        <taxon>Devosiaceae</taxon>
        <taxon>Devosia</taxon>
    </lineage>
</organism>
<dbReference type="PANTHER" id="PTHR32439">
    <property type="entry name" value="FERREDOXIN--NITRITE REDUCTASE, CHLOROPLASTIC"/>
    <property type="match status" value="1"/>
</dbReference>
<keyword evidence="3" id="KW-0479">Metal-binding</keyword>